<proteinExistence type="predicted"/>
<evidence type="ECO:0000313" key="3">
    <source>
        <dbReference type="Proteomes" id="UP000248423"/>
    </source>
</evidence>
<dbReference type="VEuPathDB" id="FungiDB:BO78DRAFT_351911"/>
<evidence type="ECO:0000313" key="2">
    <source>
        <dbReference type="EMBL" id="PYI02233.1"/>
    </source>
</evidence>
<name>A0A319F8Z8_ASPSB</name>
<feature type="region of interest" description="Disordered" evidence="1">
    <location>
        <begin position="356"/>
        <end position="402"/>
    </location>
</feature>
<accession>A0A319F8Z8</accession>
<feature type="compositionally biased region" description="Low complexity" evidence="1">
    <location>
        <begin position="292"/>
        <end position="307"/>
    </location>
</feature>
<dbReference type="InterPro" id="IPR038846">
    <property type="entry name" value="RPC9"/>
</dbReference>
<dbReference type="InterPro" id="IPR054208">
    <property type="entry name" value="DUF6914"/>
</dbReference>
<reference evidence="2 3" key="1">
    <citation type="submission" date="2018-02" db="EMBL/GenBank/DDBJ databases">
        <title>The genomes of Aspergillus section Nigri reveals drivers in fungal speciation.</title>
        <authorList>
            <consortium name="DOE Joint Genome Institute"/>
            <person name="Vesth T.C."/>
            <person name="Nybo J."/>
            <person name="Theobald S."/>
            <person name="Brandl J."/>
            <person name="Frisvad J.C."/>
            <person name="Nielsen K.F."/>
            <person name="Lyhne E.K."/>
            <person name="Kogle M.E."/>
            <person name="Kuo A."/>
            <person name="Riley R."/>
            <person name="Clum A."/>
            <person name="Nolan M."/>
            <person name="Lipzen A."/>
            <person name="Salamov A."/>
            <person name="Henrissat B."/>
            <person name="Wiebenga A."/>
            <person name="De vries R.P."/>
            <person name="Grigoriev I.V."/>
            <person name="Mortensen U.H."/>
            <person name="Andersen M.R."/>
            <person name="Baker S.E."/>
        </authorList>
    </citation>
    <scope>NUCLEOTIDE SEQUENCE [LARGE SCALE GENOMIC DNA]</scope>
    <source>
        <strain evidence="2 3">CBS 121057</strain>
    </source>
</reference>
<protein>
    <submittedName>
        <fullName evidence="2">Uncharacterized protein</fullName>
    </submittedName>
</protein>
<feature type="compositionally biased region" description="Pro residues" evidence="1">
    <location>
        <begin position="241"/>
        <end position="250"/>
    </location>
</feature>
<dbReference type="AlphaFoldDB" id="A0A319F8Z8"/>
<feature type="compositionally biased region" description="Acidic residues" evidence="1">
    <location>
        <begin position="358"/>
        <end position="402"/>
    </location>
</feature>
<dbReference type="EMBL" id="KZ826398">
    <property type="protein sequence ID" value="PYI02233.1"/>
    <property type="molecule type" value="Genomic_DNA"/>
</dbReference>
<dbReference type="Pfam" id="PF21858">
    <property type="entry name" value="DUF6914"/>
    <property type="match status" value="1"/>
</dbReference>
<dbReference type="OrthoDB" id="3016366at2759"/>
<dbReference type="GO" id="GO:0005666">
    <property type="term" value="C:RNA polymerase III complex"/>
    <property type="evidence" value="ECO:0007669"/>
    <property type="project" value="InterPro"/>
</dbReference>
<feature type="region of interest" description="Disordered" evidence="1">
    <location>
        <begin position="240"/>
        <end position="260"/>
    </location>
</feature>
<gene>
    <name evidence="2" type="ORF">BO78DRAFT_351911</name>
</gene>
<keyword evidence="3" id="KW-1185">Reference proteome</keyword>
<organism evidence="2 3">
    <name type="scientific">Aspergillus sclerotiicarbonarius (strain CBS 121057 / IBT 28362)</name>
    <dbReference type="NCBI Taxonomy" id="1448318"/>
    <lineage>
        <taxon>Eukaryota</taxon>
        <taxon>Fungi</taxon>
        <taxon>Dikarya</taxon>
        <taxon>Ascomycota</taxon>
        <taxon>Pezizomycotina</taxon>
        <taxon>Eurotiomycetes</taxon>
        <taxon>Eurotiomycetidae</taxon>
        <taxon>Eurotiales</taxon>
        <taxon>Aspergillaceae</taxon>
        <taxon>Aspergillus</taxon>
        <taxon>Aspergillus subgen. Circumdati</taxon>
    </lineage>
</organism>
<dbReference type="PANTHER" id="PTHR15561:SF0">
    <property type="entry name" value="DNA-DIRECTED RNA POLYMERASE III SUBUNIT RPC9"/>
    <property type="match status" value="1"/>
</dbReference>
<sequence>MNPDALYVALFIRDDPPKPNDYHWALYHHRRNSGTKYHIRNEGSGWMAAHGPESATGILKTFLLVGLFQIAKVPSTTLAQETLDRVFRSYDEKLNGDEKFTCRTWVLRVLRDLQEELGVLDGIELEHLEKEMLEWGNQYRFEASRNVQPRPSNPYPIGGGINTVTSPLLHIAGRIKPLLSPPRIPSLFFRVALSTPQSTYIHRSIQDRHNEGMLAQLAIVDPQSAVLTNIEVLAYVTANPPRRPPNPPPNSRHWVPSPDLRDHNTVVKEIHNYVSRLSPHILNYPQYTHLSPSQIQAQSQAQQSTSTPIPPSQLNTPTPLDHALRELVTRLQPYGLTKGEVLMIVNLGVGLIAPTAEGDNEAGEGEEDENAEQDDVEETNGMDVDGAEAGEEQGEGEIAEEDYGALALLDTVIEEREERLSNENVANILAIIRETLGSKRLSEGEGMDEEG</sequence>
<feature type="region of interest" description="Disordered" evidence="1">
    <location>
        <begin position="292"/>
        <end position="319"/>
    </location>
</feature>
<dbReference type="STRING" id="1448318.A0A319F8Z8"/>
<dbReference type="Proteomes" id="UP000248423">
    <property type="component" value="Unassembled WGS sequence"/>
</dbReference>
<dbReference type="PANTHER" id="PTHR15561">
    <property type="entry name" value="CALCITONIN GENE-RELATED PEPTIDE-RECEPTOR COMPONENT PROTEIN"/>
    <property type="match status" value="1"/>
</dbReference>
<evidence type="ECO:0000256" key="1">
    <source>
        <dbReference type="SAM" id="MobiDB-lite"/>
    </source>
</evidence>
<dbReference type="GO" id="GO:0006384">
    <property type="term" value="P:transcription initiation at RNA polymerase III promoter"/>
    <property type="evidence" value="ECO:0007669"/>
    <property type="project" value="InterPro"/>
</dbReference>